<evidence type="ECO:0000313" key="1">
    <source>
        <dbReference type="Proteomes" id="UP000095286"/>
    </source>
</evidence>
<dbReference type="WBParaSite" id="RSKR_0000233800.1">
    <property type="protein sequence ID" value="RSKR_0000233800.1"/>
    <property type="gene ID" value="RSKR_0000233800"/>
</dbReference>
<accession>A0AC35TNL1</accession>
<evidence type="ECO:0000313" key="2">
    <source>
        <dbReference type="WBParaSite" id="RSKR_0000233800.1"/>
    </source>
</evidence>
<protein>
    <submittedName>
        <fullName evidence="2">Anaphase-promoting complex subunit 10</fullName>
    </submittedName>
</protein>
<dbReference type="Proteomes" id="UP000095286">
    <property type="component" value="Unplaced"/>
</dbReference>
<name>A0AC35TNL1_9BILA</name>
<proteinExistence type="predicted"/>
<organism evidence="1 2">
    <name type="scientific">Rhabditophanes sp. KR3021</name>
    <dbReference type="NCBI Taxonomy" id="114890"/>
    <lineage>
        <taxon>Eukaryota</taxon>
        <taxon>Metazoa</taxon>
        <taxon>Ecdysozoa</taxon>
        <taxon>Nematoda</taxon>
        <taxon>Chromadorea</taxon>
        <taxon>Rhabditida</taxon>
        <taxon>Tylenchina</taxon>
        <taxon>Panagrolaimomorpha</taxon>
        <taxon>Strongyloidoidea</taxon>
        <taxon>Alloionematidae</taxon>
        <taxon>Rhabditophanes</taxon>
    </lineage>
</organism>
<reference evidence="2" key="1">
    <citation type="submission" date="2016-11" db="UniProtKB">
        <authorList>
            <consortium name="WormBaseParasite"/>
        </authorList>
    </citation>
    <scope>IDENTIFICATION</scope>
    <source>
        <strain evidence="2">KR3021</strain>
    </source>
</reference>
<sequence>MLDDEDGAPSSAITCQSNTDPSWRKYIPSDATDVKNISDEAIWSLSSCKDGFGINQLLDEQVDMYWQSDGQQPHRISIEFQKLTEVCFVMFYLDFKTDESYTPSKIMIQSGTNSQDVHDQHILVLSEPIGWQIVDLRNEKTRMALKSFMLNIQVIHNHQNGRDTHIRSIRVIGPPSIDRALSQKYTQRKNQVYELEPIKNSALNFNNRIR</sequence>